<dbReference type="InterPro" id="IPR051013">
    <property type="entry name" value="MBL_superfamily_lactonases"/>
</dbReference>
<dbReference type="Gene3D" id="3.60.15.10">
    <property type="entry name" value="Ribonuclease Z/Hydroxyacylglutathione hydrolase-like"/>
    <property type="match status" value="1"/>
</dbReference>
<evidence type="ECO:0000256" key="3">
    <source>
        <dbReference type="ARBA" id="ARBA00022801"/>
    </source>
</evidence>
<keyword evidence="7" id="KW-1185">Reference proteome</keyword>
<dbReference type="RefSeq" id="WP_346032993.1">
    <property type="nucleotide sequence ID" value="NZ_BAABHV010000010.1"/>
</dbReference>
<dbReference type="CDD" id="cd16277">
    <property type="entry name" value="metallo-hydrolase-like_MBL-fold"/>
    <property type="match status" value="1"/>
</dbReference>
<feature type="domain" description="Metallo-beta-lactamase" evidence="5">
    <location>
        <begin position="60"/>
        <end position="273"/>
    </location>
</feature>
<dbReference type="PANTHER" id="PTHR42978">
    <property type="entry name" value="QUORUM-QUENCHING LACTONASE YTNP-RELATED-RELATED"/>
    <property type="match status" value="1"/>
</dbReference>
<dbReference type="EMBL" id="BAABHV010000010">
    <property type="protein sequence ID" value="GAA5056106.1"/>
    <property type="molecule type" value="Genomic_DNA"/>
</dbReference>
<sequence>MAKEHIKTWQVGDVKISRIVEIWDFQDDIHMAMPDATPEEVKAMDWLHPHYATPEGQMRMNFQGIVLQTPDRTIVVDTCIGAGREREYEVFTDLPEGFLEDLAELGITHNDVDTVFCTHLHFDHVGWNTYKDPQTGEYRPTFPNARYLFGKTEYEAWQNDLRKDGHHDDKHMVESVDPIVAAGLVDFIDADHQIAPGIFAEPSHGHTPGHIHVVIESKGERAVVTGDLMHHPMQCAMPHRHATFDMNREAGSATRQAFVEKYRDSGTLVVGMHFFEPTAGHFVTGSDGETWFRGLGVADR</sequence>
<gene>
    <name evidence="6" type="ORF">GCM10023208_20590</name>
</gene>
<dbReference type="PANTHER" id="PTHR42978:SF6">
    <property type="entry name" value="QUORUM-QUENCHING LACTONASE YTNP-RELATED"/>
    <property type="match status" value="1"/>
</dbReference>
<organism evidence="6 7">
    <name type="scientific">Erythrobacter westpacificensis</name>
    <dbReference type="NCBI Taxonomy" id="1055231"/>
    <lineage>
        <taxon>Bacteria</taxon>
        <taxon>Pseudomonadati</taxon>
        <taxon>Pseudomonadota</taxon>
        <taxon>Alphaproteobacteria</taxon>
        <taxon>Sphingomonadales</taxon>
        <taxon>Erythrobacteraceae</taxon>
        <taxon>Erythrobacter/Porphyrobacter group</taxon>
        <taxon>Erythrobacter</taxon>
    </lineage>
</organism>
<evidence type="ECO:0000259" key="5">
    <source>
        <dbReference type="SMART" id="SM00849"/>
    </source>
</evidence>
<dbReference type="InterPro" id="IPR001279">
    <property type="entry name" value="Metallo-B-lactamas"/>
</dbReference>
<proteinExistence type="inferred from homology"/>
<name>A0ABP9KDD3_9SPHN</name>
<comment type="caution">
    <text evidence="6">The sequence shown here is derived from an EMBL/GenBank/DDBJ whole genome shotgun (WGS) entry which is preliminary data.</text>
</comment>
<dbReference type="Proteomes" id="UP001500518">
    <property type="component" value="Unassembled WGS sequence"/>
</dbReference>
<dbReference type="SMART" id="SM00849">
    <property type="entry name" value="Lactamase_B"/>
    <property type="match status" value="1"/>
</dbReference>
<keyword evidence="4" id="KW-0862">Zinc</keyword>
<evidence type="ECO:0000313" key="7">
    <source>
        <dbReference type="Proteomes" id="UP001500518"/>
    </source>
</evidence>
<accession>A0ABP9KDD3</accession>
<evidence type="ECO:0000256" key="2">
    <source>
        <dbReference type="ARBA" id="ARBA00022723"/>
    </source>
</evidence>
<dbReference type="InterPro" id="IPR036866">
    <property type="entry name" value="RibonucZ/Hydroxyglut_hydro"/>
</dbReference>
<keyword evidence="3" id="KW-0378">Hydrolase</keyword>
<evidence type="ECO:0000313" key="6">
    <source>
        <dbReference type="EMBL" id="GAA5056106.1"/>
    </source>
</evidence>
<evidence type="ECO:0000256" key="4">
    <source>
        <dbReference type="ARBA" id="ARBA00022833"/>
    </source>
</evidence>
<protein>
    <submittedName>
        <fullName evidence="6">MBL fold metallo-hydrolase</fullName>
    </submittedName>
</protein>
<keyword evidence="2" id="KW-0479">Metal-binding</keyword>
<reference evidence="7" key="1">
    <citation type="journal article" date="2019" name="Int. J. Syst. Evol. Microbiol.">
        <title>The Global Catalogue of Microorganisms (GCM) 10K type strain sequencing project: providing services to taxonomists for standard genome sequencing and annotation.</title>
        <authorList>
            <consortium name="The Broad Institute Genomics Platform"/>
            <consortium name="The Broad Institute Genome Sequencing Center for Infectious Disease"/>
            <person name="Wu L."/>
            <person name="Ma J."/>
        </authorList>
    </citation>
    <scope>NUCLEOTIDE SEQUENCE [LARGE SCALE GENOMIC DNA]</scope>
    <source>
        <strain evidence="7">JCM 18014</strain>
    </source>
</reference>
<comment type="similarity">
    <text evidence="1">Belongs to the metallo-beta-lactamase superfamily.</text>
</comment>
<evidence type="ECO:0000256" key="1">
    <source>
        <dbReference type="ARBA" id="ARBA00007749"/>
    </source>
</evidence>
<dbReference type="SUPFAM" id="SSF56281">
    <property type="entry name" value="Metallo-hydrolase/oxidoreductase"/>
    <property type="match status" value="1"/>
</dbReference>
<dbReference type="Pfam" id="PF00753">
    <property type="entry name" value="Lactamase_B"/>
    <property type="match status" value="1"/>
</dbReference>